<protein>
    <submittedName>
        <fullName evidence="2">Uncharacterized protein</fullName>
    </submittedName>
</protein>
<keyword evidence="3" id="KW-1185">Reference proteome</keyword>
<feature type="transmembrane region" description="Helical" evidence="1">
    <location>
        <begin position="6"/>
        <end position="23"/>
    </location>
</feature>
<organism evidence="2 3">
    <name type="scientific">Tepidicella xavieri</name>
    <dbReference type="NCBI Taxonomy" id="360241"/>
    <lineage>
        <taxon>Bacteria</taxon>
        <taxon>Pseudomonadati</taxon>
        <taxon>Pseudomonadota</taxon>
        <taxon>Betaproteobacteria</taxon>
        <taxon>Burkholderiales</taxon>
        <taxon>Tepidicella</taxon>
    </lineage>
</organism>
<name>A0A4V3D5F4_9BURK</name>
<keyword evidence="1" id="KW-1133">Transmembrane helix</keyword>
<evidence type="ECO:0000313" key="3">
    <source>
        <dbReference type="Proteomes" id="UP000295510"/>
    </source>
</evidence>
<dbReference type="EMBL" id="SNYL01000018">
    <property type="protein sequence ID" value="TDQ39857.1"/>
    <property type="molecule type" value="Genomic_DNA"/>
</dbReference>
<evidence type="ECO:0000313" key="2">
    <source>
        <dbReference type="EMBL" id="TDQ39857.1"/>
    </source>
</evidence>
<keyword evidence="1" id="KW-0472">Membrane</keyword>
<dbReference type="RefSeq" id="WP_164499748.1">
    <property type="nucleotide sequence ID" value="NZ_SNYL01000018.1"/>
</dbReference>
<reference evidence="2 3" key="1">
    <citation type="submission" date="2019-03" db="EMBL/GenBank/DDBJ databases">
        <title>Genomic Encyclopedia of Type Strains, Phase IV (KMG-IV): sequencing the most valuable type-strain genomes for metagenomic binning, comparative biology and taxonomic classification.</title>
        <authorList>
            <person name="Goeker M."/>
        </authorList>
    </citation>
    <scope>NUCLEOTIDE SEQUENCE [LARGE SCALE GENOMIC DNA]</scope>
    <source>
        <strain evidence="2 3">DSM 19605</strain>
    </source>
</reference>
<feature type="transmembrane region" description="Helical" evidence="1">
    <location>
        <begin position="32"/>
        <end position="51"/>
    </location>
</feature>
<evidence type="ECO:0000256" key="1">
    <source>
        <dbReference type="SAM" id="Phobius"/>
    </source>
</evidence>
<accession>A0A4V3D5F4</accession>
<proteinExistence type="predicted"/>
<dbReference type="Proteomes" id="UP000295510">
    <property type="component" value="Unassembled WGS sequence"/>
</dbReference>
<comment type="caution">
    <text evidence="2">The sequence shown here is derived from an EMBL/GenBank/DDBJ whole genome shotgun (WGS) entry which is preliminary data.</text>
</comment>
<sequence length="52" mass="5555">MKPDTIALAGLSLTMIIASWGSRRNGDTPRDFLAMVTVTALLLIGTLASVFF</sequence>
<keyword evidence="1" id="KW-0812">Transmembrane</keyword>
<gene>
    <name evidence="2" type="ORF">DFR43_11833</name>
</gene>
<dbReference type="AlphaFoldDB" id="A0A4V3D5F4"/>